<proteinExistence type="predicted"/>
<evidence type="ECO:0000259" key="4">
    <source>
        <dbReference type="Pfam" id="PF18962"/>
    </source>
</evidence>
<dbReference type="Pfam" id="PF18962">
    <property type="entry name" value="Por_Secre_tail"/>
    <property type="match status" value="1"/>
</dbReference>
<evidence type="ECO:0000256" key="2">
    <source>
        <dbReference type="SAM" id="SignalP"/>
    </source>
</evidence>
<feature type="domain" description="Secretion system C-terminal sorting" evidence="4">
    <location>
        <begin position="551"/>
        <end position="622"/>
    </location>
</feature>
<dbReference type="AlphaFoldDB" id="A0A1T5GR56"/>
<evidence type="ECO:0000256" key="1">
    <source>
        <dbReference type="ARBA" id="ARBA00022729"/>
    </source>
</evidence>
<accession>A0A1T5GR56</accession>
<dbReference type="Proteomes" id="UP000191112">
    <property type="component" value="Unassembled WGS sequence"/>
</dbReference>
<dbReference type="STRING" id="619805.SAMN05660477_03073"/>
<dbReference type="Pfam" id="PF11551">
    <property type="entry name" value="Omp28"/>
    <property type="match status" value="1"/>
</dbReference>
<dbReference type="OrthoDB" id="957862at2"/>
<organism evidence="5 6">
    <name type="scientific">Soonwooa buanensis</name>
    <dbReference type="NCBI Taxonomy" id="619805"/>
    <lineage>
        <taxon>Bacteria</taxon>
        <taxon>Pseudomonadati</taxon>
        <taxon>Bacteroidota</taxon>
        <taxon>Flavobacteriia</taxon>
        <taxon>Flavobacteriales</taxon>
        <taxon>Weeksellaceae</taxon>
        <taxon>Chryseobacterium group</taxon>
        <taxon>Soonwooa</taxon>
    </lineage>
</organism>
<reference evidence="5 6" key="1">
    <citation type="submission" date="2017-02" db="EMBL/GenBank/DDBJ databases">
        <authorList>
            <person name="Peterson S.W."/>
        </authorList>
    </citation>
    <scope>NUCLEOTIDE SEQUENCE [LARGE SCALE GENOMIC DNA]</scope>
    <source>
        <strain evidence="5 6">DSM 22323</strain>
    </source>
</reference>
<keyword evidence="6" id="KW-1185">Reference proteome</keyword>
<feature type="chain" id="PRO_5012346215" evidence="2">
    <location>
        <begin position="24"/>
        <end position="624"/>
    </location>
</feature>
<feature type="domain" description="Cleaved adhesin" evidence="3">
    <location>
        <begin position="24"/>
        <end position="181"/>
    </location>
</feature>
<dbReference type="InterPro" id="IPR013783">
    <property type="entry name" value="Ig-like_fold"/>
</dbReference>
<dbReference type="InterPro" id="IPR026444">
    <property type="entry name" value="Secre_tail"/>
</dbReference>
<dbReference type="InterPro" id="IPR021615">
    <property type="entry name" value="Omp28"/>
</dbReference>
<gene>
    <name evidence="5" type="ORF">SAMN05660477_03073</name>
</gene>
<dbReference type="Gene3D" id="2.60.40.10">
    <property type="entry name" value="Immunoglobulins"/>
    <property type="match status" value="2"/>
</dbReference>
<feature type="signal peptide" evidence="2">
    <location>
        <begin position="1"/>
        <end position="23"/>
    </location>
</feature>
<dbReference type="Gene3D" id="2.60.120.200">
    <property type="match status" value="1"/>
</dbReference>
<protein>
    <submittedName>
        <fullName evidence="5">Por secretion system C-terminal sorting domain-containing protein</fullName>
    </submittedName>
</protein>
<sequence>MKKLYIAAVACLLATSISGQIHYSENFESLNLTTWKNSDLDGDGKLFFLANASNIYPAANLGTRTLVSYSYQNTALTPNNLLTSTPITLPSGVANLFLKFQVGSYNGQYGSEHYALYLSPTDDPSQVIATTPVKEETLPFAGGMKEVSVDVSSYAGQTVYLSFRHFNTSDMYYLLFDNVTIETLQDNNAKLVSSSIAKYIASGTQNDLKYTVKNVGANPITSLELNWNDGTDHIATVTTNIAPGASATITHPTKVSYSDINTKNLNLTITKVNSTADSNPSDNTGLASTSVASQIIAKKIVLEEGTGTWCGWCPRGMVGLNKVNTDYPNDQISIAVHNNDPMLVSAYDGGAAFSGFPGMNVDRELKGVDPGPSGINNFVTSRKNIPTPVKLSGDYSISGTQLTANVNGQFFINNPNTNFKLAVVVTEDGVKGTASGYAQKNYYAGGGNGAMGGFESLPATVPAAQMVYDHVGRALLGGYLGQDGSVPAAVTDGSTASYSFNYTIPASYVTDNIHAVVLLIDSNDGTIVNAAKLTKTLAVNDISKMGESTTIYPNPAKSDFNIKLADDGKYSVKIYDMAGREVKNLGEMNSNSKNINVPINLIPGKYMVNISKDGVSFTKDLLVK</sequence>
<evidence type="ECO:0000313" key="5">
    <source>
        <dbReference type="EMBL" id="SKC10894.1"/>
    </source>
</evidence>
<dbReference type="InterPro" id="IPR011628">
    <property type="entry name" value="Cleaved_adhesin"/>
</dbReference>
<evidence type="ECO:0000313" key="6">
    <source>
        <dbReference type="Proteomes" id="UP000191112"/>
    </source>
</evidence>
<dbReference type="NCBIfam" id="NF038128">
    <property type="entry name" value="choice_anch_J"/>
    <property type="match status" value="1"/>
</dbReference>
<dbReference type="RefSeq" id="WP_079668284.1">
    <property type="nucleotide sequence ID" value="NZ_FUYZ01000016.1"/>
</dbReference>
<dbReference type="EMBL" id="FUYZ01000016">
    <property type="protein sequence ID" value="SKC10894.1"/>
    <property type="molecule type" value="Genomic_DNA"/>
</dbReference>
<name>A0A1T5GR56_9FLAO</name>
<dbReference type="NCBIfam" id="TIGR04183">
    <property type="entry name" value="Por_Secre_tail"/>
    <property type="match status" value="1"/>
</dbReference>
<dbReference type="Pfam" id="PF07675">
    <property type="entry name" value="Cleaved_Adhesin"/>
    <property type="match status" value="1"/>
</dbReference>
<evidence type="ECO:0000259" key="3">
    <source>
        <dbReference type="Pfam" id="PF07675"/>
    </source>
</evidence>
<keyword evidence="1 2" id="KW-0732">Signal</keyword>